<sequence length="187" mass="21859">MNRIFKNVGTRSVLYGAHCFFIHPFFVAAAWWKLYGFPWDPRLWVAFFVHDLGYIGKPNMDGIEGEEHPILGALIMDFLFGKEWGDFTLFHSRFFAKKLGGQYSKLCVADKMAFQLTPRWLYLPMVNWTGEIHEYMKQADSGKYSSENRDTSTQITWHTGVCKYMAAWIEQHKEIKPDTWTKGVIND</sequence>
<accession>A0A4R6IIU6</accession>
<dbReference type="OrthoDB" id="1492966at2"/>
<dbReference type="Proteomes" id="UP000295499">
    <property type="component" value="Unassembled WGS sequence"/>
</dbReference>
<organism evidence="2 3">
    <name type="scientific">Pedobacter duraquae</name>
    <dbReference type="NCBI Taxonomy" id="425511"/>
    <lineage>
        <taxon>Bacteria</taxon>
        <taxon>Pseudomonadati</taxon>
        <taxon>Bacteroidota</taxon>
        <taxon>Sphingobacteriia</taxon>
        <taxon>Sphingobacteriales</taxon>
        <taxon>Sphingobacteriaceae</taxon>
        <taxon>Pedobacter</taxon>
    </lineage>
</organism>
<comment type="caution">
    <text evidence="2">The sequence shown here is derived from an EMBL/GenBank/DDBJ whole genome shotgun (WGS) entry which is preliminary data.</text>
</comment>
<keyword evidence="3" id="KW-1185">Reference proteome</keyword>
<dbReference type="AlphaFoldDB" id="A0A4R6IIU6"/>
<evidence type="ECO:0000256" key="1">
    <source>
        <dbReference type="SAM" id="Phobius"/>
    </source>
</evidence>
<proteinExistence type="predicted"/>
<gene>
    <name evidence="2" type="ORF">CLV32_3027</name>
</gene>
<dbReference type="EMBL" id="SNWM01000003">
    <property type="protein sequence ID" value="TDO21919.1"/>
    <property type="molecule type" value="Genomic_DNA"/>
</dbReference>
<keyword evidence="1" id="KW-1133">Transmembrane helix</keyword>
<reference evidence="2 3" key="1">
    <citation type="submission" date="2019-03" db="EMBL/GenBank/DDBJ databases">
        <title>Genomic Encyclopedia of Archaeal and Bacterial Type Strains, Phase II (KMG-II): from individual species to whole genera.</title>
        <authorList>
            <person name="Goeker M."/>
        </authorList>
    </citation>
    <scope>NUCLEOTIDE SEQUENCE [LARGE SCALE GENOMIC DNA]</scope>
    <source>
        <strain evidence="2 3">DSM 19034</strain>
    </source>
</reference>
<dbReference type="RefSeq" id="WP_133556814.1">
    <property type="nucleotide sequence ID" value="NZ_SNWM01000003.1"/>
</dbReference>
<feature type="transmembrane region" description="Helical" evidence="1">
    <location>
        <begin position="12"/>
        <end position="32"/>
    </location>
</feature>
<protein>
    <recommendedName>
        <fullName evidence="4">HD domain-containing protein</fullName>
    </recommendedName>
</protein>
<evidence type="ECO:0000313" key="3">
    <source>
        <dbReference type="Proteomes" id="UP000295499"/>
    </source>
</evidence>
<name>A0A4R6IIU6_9SPHI</name>
<keyword evidence="1" id="KW-0472">Membrane</keyword>
<keyword evidence="1" id="KW-0812">Transmembrane</keyword>
<evidence type="ECO:0008006" key="4">
    <source>
        <dbReference type="Google" id="ProtNLM"/>
    </source>
</evidence>
<evidence type="ECO:0000313" key="2">
    <source>
        <dbReference type="EMBL" id="TDO21919.1"/>
    </source>
</evidence>